<dbReference type="PROSITE" id="PS51450">
    <property type="entry name" value="LRR"/>
    <property type="match status" value="2"/>
</dbReference>
<evidence type="ECO:0000256" key="19">
    <source>
        <dbReference type="ARBA" id="ARBA00023180"/>
    </source>
</evidence>
<evidence type="ECO:0000256" key="14">
    <source>
        <dbReference type="ARBA" id="ARBA00022777"/>
    </source>
</evidence>
<dbReference type="Gene3D" id="3.80.10.10">
    <property type="entry name" value="Ribonuclease Inhibitor"/>
    <property type="match status" value="2"/>
</dbReference>
<dbReference type="InterPro" id="IPR013210">
    <property type="entry name" value="LRR_N_plant-typ"/>
</dbReference>
<dbReference type="Pfam" id="PF00560">
    <property type="entry name" value="LRR_1"/>
    <property type="match status" value="3"/>
</dbReference>
<dbReference type="InterPro" id="IPR011009">
    <property type="entry name" value="Kinase-like_dom_sf"/>
</dbReference>
<evidence type="ECO:0000313" key="27">
    <source>
        <dbReference type="Proteomes" id="UP000326396"/>
    </source>
</evidence>
<evidence type="ECO:0000256" key="11">
    <source>
        <dbReference type="ARBA" id="ARBA00022729"/>
    </source>
</evidence>
<gene>
    <name evidence="26" type="ORF">E3N88_34701</name>
</gene>
<comment type="caution">
    <text evidence="26">The sequence shown here is derived from an EMBL/GenBank/DDBJ whole genome shotgun (WGS) entry which is preliminary data.</text>
</comment>
<keyword evidence="17 23" id="KW-0472">Membrane</keyword>
<dbReference type="FunFam" id="3.80.10.10:FF:000129">
    <property type="entry name" value="Leucine-rich repeat receptor-like kinase"/>
    <property type="match status" value="1"/>
</dbReference>
<evidence type="ECO:0000256" key="2">
    <source>
        <dbReference type="ARBA" id="ARBA00004236"/>
    </source>
</evidence>
<dbReference type="Gene3D" id="3.30.200.20">
    <property type="entry name" value="Phosphorylase Kinase, domain 1"/>
    <property type="match status" value="1"/>
</dbReference>
<organism evidence="26 27">
    <name type="scientific">Mikania micrantha</name>
    <name type="common">bitter vine</name>
    <dbReference type="NCBI Taxonomy" id="192012"/>
    <lineage>
        <taxon>Eukaryota</taxon>
        <taxon>Viridiplantae</taxon>
        <taxon>Streptophyta</taxon>
        <taxon>Embryophyta</taxon>
        <taxon>Tracheophyta</taxon>
        <taxon>Spermatophyta</taxon>
        <taxon>Magnoliopsida</taxon>
        <taxon>eudicotyledons</taxon>
        <taxon>Gunneridae</taxon>
        <taxon>Pentapetalae</taxon>
        <taxon>asterids</taxon>
        <taxon>campanulids</taxon>
        <taxon>Asterales</taxon>
        <taxon>Asteraceae</taxon>
        <taxon>Asteroideae</taxon>
        <taxon>Heliantheae alliance</taxon>
        <taxon>Eupatorieae</taxon>
        <taxon>Mikania</taxon>
    </lineage>
</organism>
<dbReference type="Proteomes" id="UP000326396">
    <property type="component" value="Linkage Group LG7"/>
</dbReference>
<accession>A0A5N6LZ47</accession>
<dbReference type="InterPro" id="IPR008271">
    <property type="entry name" value="Ser/Thr_kinase_AS"/>
</dbReference>
<evidence type="ECO:0000256" key="10">
    <source>
        <dbReference type="ARBA" id="ARBA00022692"/>
    </source>
</evidence>
<dbReference type="PROSITE" id="PS00107">
    <property type="entry name" value="PROTEIN_KINASE_ATP"/>
    <property type="match status" value="1"/>
</dbReference>
<dbReference type="InterPro" id="IPR001611">
    <property type="entry name" value="Leu-rich_rpt"/>
</dbReference>
<evidence type="ECO:0000256" key="8">
    <source>
        <dbReference type="ARBA" id="ARBA00022614"/>
    </source>
</evidence>
<dbReference type="FunFam" id="1.10.510.10:FF:000309">
    <property type="entry name" value="Leucine-rich repeat receptor-like protein kinase"/>
    <property type="match status" value="1"/>
</dbReference>
<dbReference type="OrthoDB" id="676979at2759"/>
<keyword evidence="9" id="KW-0808">Transferase</keyword>
<comment type="subcellular location">
    <subcellularLocation>
        <location evidence="2">Cell membrane</location>
    </subcellularLocation>
    <subcellularLocation>
        <location evidence="1">Membrane</location>
        <topology evidence="1">Single-pass membrane protein</topology>
    </subcellularLocation>
</comment>
<dbReference type="GO" id="GO:0005886">
    <property type="term" value="C:plasma membrane"/>
    <property type="evidence" value="ECO:0007669"/>
    <property type="project" value="UniProtKB-SubCell"/>
</dbReference>
<dbReference type="SUPFAM" id="SSF56112">
    <property type="entry name" value="Protein kinase-like (PK-like)"/>
    <property type="match status" value="1"/>
</dbReference>
<evidence type="ECO:0000256" key="17">
    <source>
        <dbReference type="ARBA" id="ARBA00023136"/>
    </source>
</evidence>
<comment type="catalytic activity">
    <reaction evidence="21">
        <text>L-seryl-[protein] + ATP = O-phospho-L-seryl-[protein] + ADP + H(+)</text>
        <dbReference type="Rhea" id="RHEA:17989"/>
        <dbReference type="Rhea" id="RHEA-COMP:9863"/>
        <dbReference type="Rhea" id="RHEA-COMP:11604"/>
        <dbReference type="ChEBI" id="CHEBI:15378"/>
        <dbReference type="ChEBI" id="CHEBI:29999"/>
        <dbReference type="ChEBI" id="CHEBI:30616"/>
        <dbReference type="ChEBI" id="CHEBI:83421"/>
        <dbReference type="ChEBI" id="CHEBI:456216"/>
        <dbReference type="EC" id="2.7.11.1"/>
    </reaction>
</comment>
<evidence type="ECO:0000256" key="24">
    <source>
        <dbReference type="SAM" id="SignalP"/>
    </source>
</evidence>
<evidence type="ECO:0000256" key="23">
    <source>
        <dbReference type="SAM" id="Phobius"/>
    </source>
</evidence>
<evidence type="ECO:0000256" key="3">
    <source>
        <dbReference type="ARBA" id="ARBA00008684"/>
    </source>
</evidence>
<keyword evidence="27" id="KW-1185">Reference proteome</keyword>
<evidence type="ECO:0000256" key="16">
    <source>
        <dbReference type="ARBA" id="ARBA00022989"/>
    </source>
</evidence>
<dbReference type="InterPro" id="IPR032675">
    <property type="entry name" value="LRR_dom_sf"/>
</dbReference>
<dbReference type="GO" id="GO:0005524">
    <property type="term" value="F:ATP binding"/>
    <property type="evidence" value="ECO:0007669"/>
    <property type="project" value="UniProtKB-UniRule"/>
</dbReference>
<keyword evidence="10 23" id="KW-0812">Transmembrane</keyword>
<evidence type="ECO:0000256" key="21">
    <source>
        <dbReference type="ARBA" id="ARBA00048679"/>
    </source>
</evidence>
<evidence type="ECO:0000259" key="25">
    <source>
        <dbReference type="PROSITE" id="PS50011"/>
    </source>
</evidence>
<dbReference type="SUPFAM" id="SSF52047">
    <property type="entry name" value="RNI-like"/>
    <property type="match status" value="1"/>
</dbReference>
<dbReference type="PROSITE" id="PS00108">
    <property type="entry name" value="PROTEIN_KINASE_ST"/>
    <property type="match status" value="1"/>
</dbReference>
<dbReference type="AlphaFoldDB" id="A0A5N6LZ47"/>
<evidence type="ECO:0000256" key="18">
    <source>
        <dbReference type="ARBA" id="ARBA00023170"/>
    </source>
</evidence>
<dbReference type="FunFam" id="3.80.10.10:FF:000041">
    <property type="entry name" value="LRR receptor-like serine/threonine-protein kinase ERECTA"/>
    <property type="match status" value="1"/>
</dbReference>
<comment type="similarity">
    <text evidence="3">Belongs to the protein kinase superfamily. Ser/Thr protein kinase family.</text>
</comment>
<keyword evidence="16 23" id="KW-1133">Transmembrane helix</keyword>
<feature type="chain" id="PRO_5024438851" description="non-specific serine/threonine protein kinase" evidence="24">
    <location>
        <begin position="24"/>
        <end position="1016"/>
    </location>
</feature>
<feature type="binding site" evidence="22">
    <location>
        <position position="760"/>
    </location>
    <ligand>
        <name>ATP</name>
        <dbReference type="ChEBI" id="CHEBI:30616"/>
    </ligand>
</feature>
<dbReference type="SUPFAM" id="SSF52058">
    <property type="entry name" value="L domain-like"/>
    <property type="match status" value="2"/>
</dbReference>
<dbReference type="GO" id="GO:0051707">
    <property type="term" value="P:response to other organism"/>
    <property type="evidence" value="ECO:0007669"/>
    <property type="project" value="UniProtKB-ARBA"/>
</dbReference>
<dbReference type="PROSITE" id="PS50011">
    <property type="entry name" value="PROTEIN_KINASE_DOM"/>
    <property type="match status" value="1"/>
</dbReference>
<dbReference type="SMART" id="SM00369">
    <property type="entry name" value="LRR_TYP"/>
    <property type="match status" value="8"/>
</dbReference>
<keyword evidence="8" id="KW-0433">Leucine-rich repeat</keyword>
<feature type="signal peptide" evidence="24">
    <location>
        <begin position="1"/>
        <end position="23"/>
    </location>
</feature>
<dbReference type="GO" id="GO:0006952">
    <property type="term" value="P:defense response"/>
    <property type="evidence" value="ECO:0007669"/>
    <property type="project" value="UniProtKB-ARBA"/>
</dbReference>
<evidence type="ECO:0000256" key="9">
    <source>
        <dbReference type="ARBA" id="ARBA00022679"/>
    </source>
</evidence>
<evidence type="ECO:0000256" key="5">
    <source>
        <dbReference type="ARBA" id="ARBA00012513"/>
    </source>
</evidence>
<keyword evidence="19" id="KW-0325">Glycoprotein</keyword>
<evidence type="ECO:0000256" key="12">
    <source>
        <dbReference type="ARBA" id="ARBA00022737"/>
    </source>
</evidence>
<evidence type="ECO:0000256" key="13">
    <source>
        <dbReference type="ARBA" id="ARBA00022741"/>
    </source>
</evidence>
<keyword evidence="7" id="KW-0723">Serine/threonine-protein kinase</keyword>
<dbReference type="EC" id="2.7.11.1" evidence="5"/>
<dbReference type="Pfam" id="PF13855">
    <property type="entry name" value="LRR_8"/>
    <property type="match status" value="3"/>
</dbReference>
<dbReference type="GO" id="GO:0033612">
    <property type="term" value="F:receptor serine/threonine kinase binding"/>
    <property type="evidence" value="ECO:0007669"/>
    <property type="project" value="TreeGrafter"/>
</dbReference>
<sequence length="1016" mass="112017">MNFINWVLLVLLFCSYSSIKTLSQTCHPVDLLALKEFAASFANGSALSPWSNDTNCCHWDGVICENDARNLSRITILNLSGKGLKGVISDSLSQLQNLRFVDLSFNHLEGELPKNLSNLKNIQVLNVSSNSLTGNLSGFGDFPNLVAFNLSNNSFSGEFNSQICNDNLRFLDLSMNHFTGNLENLNNCGKSLQELDVFSNSFSGAIPEFLYSFSSLKRLSFSSNNFSGQLSTNLSKLSNLESLILFENQFGGPLPNVFKSLKLLEHLSAHSNSFSGSLPSTIESCSNLRILDLRNNSFSGALSTDFSKFPNLRTLDLGSNKFKGLLPNSLSNCHELRILNLGRNQFYGEIPISFMSLSDLSYLSFSNNGLTNLPRVLSVLQNCKNLTTLILTNNFNGEEIPVNVNGFDRLMVLAIANCGLKGQIPNWILSCPRLEVLDLSWNHLHGVIPSWIGQMDRLFYLDFSNNSLSGQLPKGLTDLKSLVSPNISSSILGSTTGIPLLVKRNQSGRGLQYNQVASFPPSIYLSNNKLDGLIMPEIGRLKQLHVLDLSKNNFSGTIPSSISEMGNLEVLDLSSNNLHGSIPGSLNKLTFLSMFSVAYNKLEGAIPTGTQFSGFPASSFEGNPGLCGQFLPPCVMKTDSSLHSNSHRKLGRNSILGITLGIGAGVIILLGIILLKMSRKQHQDSLCELENENYSITNGLSGGYNMSKPVFFPASGCRDLTVSNIVEATNNFSQSNIIGCGGFGLVYKANFLNGSKAAIKRLSGDCGQMEREFHAEVEALSRAQHKNLVSLKGYCKYGSDRLLIYSYMENGSLDYWLHERVDDEPPLKWLQRLNIAKGAANGLAYLHNEPNIIHRDIKTSNILLNERFEAHLADFGLSRLLCPYDTHVTTDLVGTLGYIPPEYGQTLTATFKGDVYSFGVVLLELITGRRPVEVGKGKNCRNLVSWVFEMKLEARYADIFDSLIWDKSCEDQMLEVLGVACKCLDQDPRRRPSIDEVVLWLDQVVEPGRDHNGCSR</sequence>
<dbReference type="PANTHER" id="PTHR48056:SF18">
    <property type="entry name" value="NON-SPECIFIC SERINE_THREONINE PROTEIN KINASE"/>
    <property type="match status" value="1"/>
</dbReference>
<feature type="domain" description="Protein kinase" evidence="25">
    <location>
        <begin position="732"/>
        <end position="1005"/>
    </location>
</feature>
<keyword evidence="14" id="KW-0418">Kinase</keyword>
<comment type="similarity">
    <text evidence="4">Belongs to the RLP family.</text>
</comment>
<keyword evidence="13 22" id="KW-0547">Nucleotide-binding</keyword>
<evidence type="ECO:0000256" key="15">
    <source>
        <dbReference type="ARBA" id="ARBA00022840"/>
    </source>
</evidence>
<dbReference type="SMART" id="SM00220">
    <property type="entry name" value="S_TKc"/>
    <property type="match status" value="1"/>
</dbReference>
<name>A0A5N6LZ47_9ASTR</name>
<dbReference type="FunFam" id="3.80.10.10:FF:000213">
    <property type="entry name" value="Tyrosine-sulfated glycopeptide receptor 1"/>
    <property type="match status" value="1"/>
</dbReference>
<dbReference type="InterPro" id="IPR050647">
    <property type="entry name" value="Plant_LRR-RLKs"/>
</dbReference>
<feature type="transmembrane region" description="Helical" evidence="23">
    <location>
        <begin position="655"/>
        <end position="675"/>
    </location>
</feature>
<keyword evidence="15 22" id="KW-0067">ATP-binding</keyword>
<dbReference type="PANTHER" id="PTHR48056">
    <property type="entry name" value="LRR RECEPTOR-LIKE SERINE/THREONINE-PROTEIN KINASE-RELATED"/>
    <property type="match status" value="1"/>
</dbReference>
<dbReference type="EMBL" id="SZYD01000017">
    <property type="protein sequence ID" value="KAD3066821.1"/>
    <property type="molecule type" value="Genomic_DNA"/>
</dbReference>
<proteinExistence type="inferred from homology"/>
<comment type="catalytic activity">
    <reaction evidence="20">
        <text>L-threonyl-[protein] + ATP = O-phospho-L-threonyl-[protein] + ADP + H(+)</text>
        <dbReference type="Rhea" id="RHEA:46608"/>
        <dbReference type="Rhea" id="RHEA-COMP:11060"/>
        <dbReference type="Rhea" id="RHEA-COMP:11605"/>
        <dbReference type="ChEBI" id="CHEBI:15378"/>
        <dbReference type="ChEBI" id="CHEBI:30013"/>
        <dbReference type="ChEBI" id="CHEBI:30616"/>
        <dbReference type="ChEBI" id="CHEBI:61977"/>
        <dbReference type="ChEBI" id="CHEBI:456216"/>
        <dbReference type="EC" id="2.7.11.1"/>
    </reaction>
</comment>
<dbReference type="InterPro" id="IPR017441">
    <property type="entry name" value="Protein_kinase_ATP_BS"/>
</dbReference>
<keyword evidence="18" id="KW-0675">Receptor</keyword>
<evidence type="ECO:0000256" key="1">
    <source>
        <dbReference type="ARBA" id="ARBA00004167"/>
    </source>
</evidence>
<evidence type="ECO:0000313" key="26">
    <source>
        <dbReference type="EMBL" id="KAD3066821.1"/>
    </source>
</evidence>
<evidence type="ECO:0000256" key="7">
    <source>
        <dbReference type="ARBA" id="ARBA00022527"/>
    </source>
</evidence>
<dbReference type="InterPro" id="IPR003591">
    <property type="entry name" value="Leu-rich_rpt_typical-subtyp"/>
</dbReference>
<evidence type="ECO:0000256" key="4">
    <source>
        <dbReference type="ARBA" id="ARBA00009592"/>
    </source>
</evidence>
<dbReference type="InterPro" id="IPR000719">
    <property type="entry name" value="Prot_kinase_dom"/>
</dbReference>
<evidence type="ECO:0000256" key="22">
    <source>
        <dbReference type="PROSITE-ProRule" id="PRU10141"/>
    </source>
</evidence>
<dbReference type="Pfam" id="PF00069">
    <property type="entry name" value="Pkinase"/>
    <property type="match status" value="1"/>
</dbReference>
<dbReference type="GO" id="GO:0004674">
    <property type="term" value="F:protein serine/threonine kinase activity"/>
    <property type="evidence" value="ECO:0007669"/>
    <property type="project" value="UniProtKB-KW"/>
</dbReference>
<dbReference type="Gene3D" id="1.10.510.10">
    <property type="entry name" value="Transferase(Phosphotransferase) domain 1"/>
    <property type="match status" value="1"/>
</dbReference>
<protein>
    <recommendedName>
        <fullName evidence="5">non-specific serine/threonine protein kinase</fullName>
        <ecNumber evidence="5">2.7.11.1</ecNumber>
    </recommendedName>
</protein>
<reference evidence="26 27" key="1">
    <citation type="submission" date="2019-05" db="EMBL/GenBank/DDBJ databases">
        <title>Mikania micrantha, genome provides insights into the molecular mechanism of rapid growth.</title>
        <authorList>
            <person name="Liu B."/>
        </authorList>
    </citation>
    <scope>NUCLEOTIDE SEQUENCE [LARGE SCALE GENOMIC DNA]</scope>
    <source>
        <strain evidence="26">NLD-2019</strain>
        <tissue evidence="26">Leaf</tissue>
    </source>
</reference>
<dbReference type="FunFam" id="3.30.200.20:FF:000039">
    <property type="entry name" value="receptor-like protein kinase FERONIA"/>
    <property type="match status" value="1"/>
</dbReference>
<evidence type="ECO:0000256" key="6">
    <source>
        <dbReference type="ARBA" id="ARBA00022475"/>
    </source>
</evidence>
<dbReference type="CDD" id="cd14066">
    <property type="entry name" value="STKc_IRAK"/>
    <property type="match status" value="1"/>
</dbReference>
<keyword evidence="6" id="KW-1003">Cell membrane</keyword>
<evidence type="ECO:0000256" key="20">
    <source>
        <dbReference type="ARBA" id="ARBA00047899"/>
    </source>
</evidence>
<keyword evidence="12" id="KW-0677">Repeat</keyword>
<dbReference type="Pfam" id="PF08263">
    <property type="entry name" value="LRRNT_2"/>
    <property type="match status" value="1"/>
</dbReference>
<keyword evidence="11 24" id="KW-0732">Signal</keyword>